<name>A0ABV6IIX4_9BURK</name>
<reference evidence="1 2" key="1">
    <citation type="submission" date="2024-09" db="EMBL/GenBank/DDBJ databases">
        <authorList>
            <person name="Sun Q."/>
            <person name="Mori K."/>
        </authorList>
    </citation>
    <scope>NUCLEOTIDE SEQUENCE [LARGE SCALE GENOMIC DNA]</scope>
    <source>
        <strain evidence="1 2">CCM 8677</strain>
    </source>
</reference>
<sequence length="410" mass="46687">MTDSLKVTLDLSKIQTEQLKHIPAPHVYRVDRNKASPIIPFAAKQSWKSPLTQNKMQIKVKVNQNGVPIALNADINIPNATVGQNAELGHSVYAASSTALGLFKLFLAEHRVIREYIDLLTVKDLELQSATITYLVPKQQTCTAQECIAVIERRLTQFFPLSDDHRYGGSSVGSKDSKTTYVKMRGWSIRIYSTPPSKIPENGNIELRKNRIDSAQNLIRIELTLTSEELTKLRLKNVGAWECAHEMGTYKMLFDTYIRNKCFRLDERLRQDKPDAADLNKLSKTIRHIVEGYLHGKSLANCIILNKSSEIANQKAFSAARLKILKQLRIDININWNDHRNLGTNWMNKIIVYPGDYHPLTDHVADSFCLDNFKSITQRLKIALDETIQQKTQTLATEKIQIHDLQKLVD</sequence>
<organism evidence="1 2">
    <name type="scientific">Undibacterium danionis</name>
    <dbReference type="NCBI Taxonomy" id="1812100"/>
    <lineage>
        <taxon>Bacteria</taxon>
        <taxon>Pseudomonadati</taxon>
        <taxon>Pseudomonadota</taxon>
        <taxon>Betaproteobacteria</taxon>
        <taxon>Burkholderiales</taxon>
        <taxon>Oxalobacteraceae</taxon>
        <taxon>Undibacterium</taxon>
    </lineage>
</organism>
<evidence type="ECO:0000313" key="1">
    <source>
        <dbReference type="EMBL" id="MFC0351790.1"/>
    </source>
</evidence>
<accession>A0ABV6IIX4</accession>
<dbReference type="Proteomes" id="UP001589844">
    <property type="component" value="Unassembled WGS sequence"/>
</dbReference>
<gene>
    <name evidence="1" type="ORF">ACFFJH_18375</name>
</gene>
<protein>
    <recommendedName>
        <fullName evidence="3">Replication-associated protein G2P N-terminal domain-containing protein</fullName>
    </recommendedName>
</protein>
<comment type="caution">
    <text evidence="1">The sequence shown here is derived from an EMBL/GenBank/DDBJ whole genome shotgun (WGS) entry which is preliminary data.</text>
</comment>
<proteinExistence type="predicted"/>
<dbReference type="EMBL" id="JBHLXJ010000032">
    <property type="protein sequence ID" value="MFC0351790.1"/>
    <property type="molecule type" value="Genomic_DNA"/>
</dbReference>
<evidence type="ECO:0008006" key="3">
    <source>
        <dbReference type="Google" id="ProtNLM"/>
    </source>
</evidence>
<evidence type="ECO:0000313" key="2">
    <source>
        <dbReference type="Proteomes" id="UP001589844"/>
    </source>
</evidence>
<dbReference type="RefSeq" id="WP_390214461.1">
    <property type="nucleotide sequence ID" value="NZ_JBHLXJ010000032.1"/>
</dbReference>
<keyword evidence="2" id="KW-1185">Reference proteome</keyword>